<accession>A0ABR6KJM0</accession>
<reference evidence="2 3" key="1">
    <citation type="submission" date="2020-08" db="EMBL/GenBank/DDBJ databases">
        <title>Genomic Encyclopedia of Type Strains, Phase IV (KMG-IV): sequencing the most valuable type-strain genomes for metagenomic binning, comparative biology and taxonomic classification.</title>
        <authorList>
            <person name="Goeker M."/>
        </authorList>
    </citation>
    <scope>NUCLEOTIDE SEQUENCE [LARGE SCALE GENOMIC DNA]</scope>
    <source>
        <strain evidence="2 3">DSM 102983</strain>
    </source>
</reference>
<dbReference type="SUPFAM" id="SSF51206">
    <property type="entry name" value="cAMP-binding domain-like"/>
    <property type="match status" value="1"/>
</dbReference>
<dbReference type="InterPro" id="IPR014710">
    <property type="entry name" value="RmlC-like_jellyroll"/>
</dbReference>
<protein>
    <submittedName>
        <fullName evidence="2">CRP-like cAMP-binding protein</fullName>
    </submittedName>
</protein>
<sequence>MKNITTRIKEIYPVSDEALEALLSCMREEIYPKHTIIVRSGSVDHNVYFIEEGITRSFFLHDGTETTTWFSEEGDITFGMGSLYYNQPSAESVETLERCKIYVIPISRLNELYENYIDIANWGRIVHQHGYNNLTHIFVDRLQLSPKERYDRFMKYFPRLINRVKLKYVAAFLGISIYTLSRIRSQKI</sequence>
<dbReference type="InterPro" id="IPR018490">
    <property type="entry name" value="cNMP-bd_dom_sf"/>
</dbReference>
<dbReference type="Gene3D" id="2.60.120.10">
    <property type="entry name" value="Jelly Rolls"/>
    <property type="match status" value="1"/>
</dbReference>
<dbReference type="CDD" id="cd00038">
    <property type="entry name" value="CAP_ED"/>
    <property type="match status" value="1"/>
</dbReference>
<dbReference type="PROSITE" id="PS50042">
    <property type="entry name" value="CNMP_BINDING_3"/>
    <property type="match status" value="1"/>
</dbReference>
<evidence type="ECO:0000313" key="3">
    <source>
        <dbReference type="Proteomes" id="UP000533637"/>
    </source>
</evidence>
<gene>
    <name evidence="2" type="ORF">GGQ57_001586</name>
</gene>
<evidence type="ECO:0000313" key="2">
    <source>
        <dbReference type="EMBL" id="MBB4621692.1"/>
    </source>
</evidence>
<feature type="domain" description="Cyclic nucleotide-binding" evidence="1">
    <location>
        <begin position="10"/>
        <end position="112"/>
    </location>
</feature>
<organism evidence="2 3">
    <name type="scientific">Parabacteroides faecis</name>
    <dbReference type="NCBI Taxonomy" id="1217282"/>
    <lineage>
        <taxon>Bacteria</taxon>
        <taxon>Pseudomonadati</taxon>
        <taxon>Bacteroidota</taxon>
        <taxon>Bacteroidia</taxon>
        <taxon>Bacteroidales</taxon>
        <taxon>Tannerellaceae</taxon>
        <taxon>Parabacteroides</taxon>
    </lineage>
</organism>
<dbReference type="EMBL" id="JACHOC010000002">
    <property type="protein sequence ID" value="MBB4621692.1"/>
    <property type="molecule type" value="Genomic_DNA"/>
</dbReference>
<dbReference type="InterPro" id="IPR000595">
    <property type="entry name" value="cNMP-bd_dom"/>
</dbReference>
<evidence type="ECO:0000259" key="1">
    <source>
        <dbReference type="PROSITE" id="PS50042"/>
    </source>
</evidence>
<name>A0ABR6KJM0_9BACT</name>
<proteinExistence type="predicted"/>
<keyword evidence="3" id="KW-1185">Reference proteome</keyword>
<dbReference type="SMART" id="SM00100">
    <property type="entry name" value="cNMP"/>
    <property type="match status" value="1"/>
</dbReference>
<dbReference type="Proteomes" id="UP000533637">
    <property type="component" value="Unassembled WGS sequence"/>
</dbReference>
<dbReference type="Pfam" id="PF00027">
    <property type="entry name" value="cNMP_binding"/>
    <property type="match status" value="1"/>
</dbReference>
<comment type="caution">
    <text evidence="2">The sequence shown here is derived from an EMBL/GenBank/DDBJ whole genome shotgun (WGS) entry which is preliminary data.</text>
</comment>
<dbReference type="RefSeq" id="WP_122373083.1">
    <property type="nucleotide sequence ID" value="NZ_BMPB01000002.1"/>
</dbReference>